<reference evidence="1" key="1">
    <citation type="submission" date="2021-04" db="EMBL/GenBank/DDBJ databases">
        <title>Genome based classification of Actinospica acidithermotolerans sp. nov., an actinobacterium isolated from an Indonesian hot spring.</title>
        <authorList>
            <person name="Kusuma A.B."/>
            <person name="Putra K.E."/>
            <person name="Nafisah S."/>
            <person name="Loh J."/>
            <person name="Nouioui I."/>
            <person name="Goodfellow M."/>
        </authorList>
    </citation>
    <scope>NUCLEOTIDE SEQUENCE</scope>
    <source>
        <strain evidence="1">MGRD01-02</strain>
    </source>
</reference>
<organism evidence="1 2">
    <name type="scientific">Actinospica acidithermotolerans</name>
    <dbReference type="NCBI Taxonomy" id="2828514"/>
    <lineage>
        <taxon>Bacteria</taxon>
        <taxon>Bacillati</taxon>
        <taxon>Actinomycetota</taxon>
        <taxon>Actinomycetes</taxon>
        <taxon>Catenulisporales</taxon>
        <taxon>Actinospicaceae</taxon>
        <taxon>Actinospica</taxon>
    </lineage>
</organism>
<sequence>MHHYFRDRPESIDQLFRAVGFTTFPDIVATEDLSGDVTMLDPVPRQADSVVKARTKEGDEFVLIFEAQQGRPEEKRIRWPQYVTSLHDRHEMPVVLVIVCNDRATADWAARPITIRTEFWQTCVVRPLVLGPDEVPVLKGPISDADLMLAVFGVITHGRDRSILGILEPLAKAVHQTDEEMRTKLALEIQSALIEPVLAQKWKELMLLMTTDEESMRANPVFGEVLRKVEDAAEAKGEAESILIVLEDREIEVTDAQRERILAVHDRELLRRWLRMALHVSAADELFG</sequence>
<dbReference type="EMBL" id="JAGSOH010000060">
    <property type="protein sequence ID" value="MBR7828599.1"/>
    <property type="molecule type" value="Genomic_DNA"/>
</dbReference>
<comment type="caution">
    <text evidence="1">The sequence shown here is derived from an EMBL/GenBank/DDBJ whole genome shotgun (WGS) entry which is preliminary data.</text>
</comment>
<name>A0A941IIQ8_9ACTN</name>
<dbReference type="Proteomes" id="UP000676325">
    <property type="component" value="Unassembled WGS sequence"/>
</dbReference>
<protein>
    <submittedName>
        <fullName evidence="1">Uncharacterized protein</fullName>
    </submittedName>
</protein>
<accession>A0A941IIQ8</accession>
<evidence type="ECO:0000313" key="2">
    <source>
        <dbReference type="Proteomes" id="UP000676325"/>
    </source>
</evidence>
<proteinExistence type="predicted"/>
<gene>
    <name evidence="1" type="ORF">KDK95_19975</name>
</gene>
<dbReference type="AlphaFoldDB" id="A0A941IIQ8"/>
<dbReference type="PANTHER" id="PTHR34613">
    <property type="entry name" value="SLL0800 PROTEIN"/>
    <property type="match status" value="1"/>
</dbReference>
<dbReference type="PANTHER" id="PTHR34613:SF1">
    <property type="entry name" value="SLL6017 PROTEIN"/>
    <property type="match status" value="1"/>
</dbReference>
<keyword evidence="2" id="KW-1185">Reference proteome</keyword>
<evidence type="ECO:0000313" key="1">
    <source>
        <dbReference type="EMBL" id="MBR7828599.1"/>
    </source>
</evidence>
<dbReference type="RefSeq" id="WP_212519730.1">
    <property type="nucleotide sequence ID" value="NZ_JAGSOH010000060.1"/>
</dbReference>